<dbReference type="GO" id="GO:0022857">
    <property type="term" value="F:transmembrane transporter activity"/>
    <property type="evidence" value="ECO:0007669"/>
    <property type="project" value="UniProtKB-UniRule"/>
</dbReference>
<evidence type="ECO:0000259" key="10">
    <source>
        <dbReference type="Pfam" id="PF04290"/>
    </source>
</evidence>
<dbReference type="Pfam" id="PF04290">
    <property type="entry name" value="DctQ"/>
    <property type="match status" value="1"/>
</dbReference>
<comment type="function">
    <text evidence="9">Part of the tripartite ATP-independent periplasmic (TRAP) transport system.</text>
</comment>
<feature type="transmembrane region" description="Helical" evidence="9">
    <location>
        <begin position="48"/>
        <end position="67"/>
    </location>
</feature>
<dbReference type="GO" id="GO:0005886">
    <property type="term" value="C:plasma membrane"/>
    <property type="evidence" value="ECO:0007669"/>
    <property type="project" value="UniProtKB-SubCell"/>
</dbReference>
<protein>
    <recommendedName>
        <fullName evidence="9">TRAP transporter small permease protein</fullName>
    </recommendedName>
</protein>
<evidence type="ECO:0000256" key="9">
    <source>
        <dbReference type="RuleBase" id="RU369079"/>
    </source>
</evidence>
<dbReference type="GeneID" id="93540804"/>
<evidence type="ECO:0000256" key="6">
    <source>
        <dbReference type="ARBA" id="ARBA00022989"/>
    </source>
</evidence>
<dbReference type="Proteomes" id="UP000064912">
    <property type="component" value="Chromosome"/>
</dbReference>
<name>A0A0D6B0N7_RHOSU</name>
<dbReference type="KEGG" id="rsu:NHU_01095"/>
<dbReference type="GO" id="GO:0015740">
    <property type="term" value="P:C4-dicarboxylate transport"/>
    <property type="evidence" value="ECO:0007669"/>
    <property type="project" value="TreeGrafter"/>
</dbReference>
<comment type="similarity">
    <text evidence="8 9">Belongs to the TRAP transporter small permease family.</text>
</comment>
<keyword evidence="2 9" id="KW-0813">Transport</keyword>
<feature type="domain" description="Tripartite ATP-independent periplasmic transporters DctQ component" evidence="10">
    <location>
        <begin position="24"/>
        <end position="153"/>
    </location>
</feature>
<evidence type="ECO:0000256" key="1">
    <source>
        <dbReference type="ARBA" id="ARBA00004429"/>
    </source>
</evidence>
<feature type="transmembrane region" description="Helical" evidence="9">
    <location>
        <begin position="129"/>
        <end position="154"/>
    </location>
</feature>
<keyword evidence="7 9" id="KW-0472">Membrane</keyword>
<comment type="subunit">
    <text evidence="9">The complex comprises the extracytoplasmic solute receptor protein and the two transmembrane proteins.</text>
</comment>
<dbReference type="PANTHER" id="PTHR35011">
    <property type="entry name" value="2,3-DIKETO-L-GULONATE TRAP TRANSPORTER SMALL PERMEASE PROTEIN YIAM"/>
    <property type="match status" value="1"/>
</dbReference>
<feature type="transmembrane region" description="Helical" evidence="9">
    <location>
        <begin position="12"/>
        <end position="36"/>
    </location>
</feature>
<keyword evidence="3" id="KW-1003">Cell membrane</keyword>
<dbReference type="InterPro" id="IPR007387">
    <property type="entry name" value="TRAP_DctQ"/>
</dbReference>
<dbReference type="EMBL" id="AP014800">
    <property type="protein sequence ID" value="BAQ68259.1"/>
    <property type="molecule type" value="Genomic_DNA"/>
</dbReference>
<evidence type="ECO:0000256" key="7">
    <source>
        <dbReference type="ARBA" id="ARBA00023136"/>
    </source>
</evidence>
<keyword evidence="5 9" id="KW-0812">Transmembrane</keyword>
<sequence length="169" mass="18299">MIRKAMSFVDHAFTAVAVLALAVMTLLIVADVALRYGAGTPIFFAHDLVVLYLTPAVFFFGFGPTYWRSEHLSVDLLTLNLPRRLRELTDVLSSAIGLWIFGLLTWVAWERAAGSFANDEVIASIVPWPAWASYALVPLGSAAMVLVCAARILISLGNAFGRVSGEAAQ</sequence>
<keyword evidence="6 9" id="KW-1133">Transmembrane helix</keyword>
<feature type="transmembrane region" description="Helical" evidence="9">
    <location>
        <begin position="88"/>
        <end position="109"/>
    </location>
</feature>
<reference evidence="11 12" key="1">
    <citation type="submission" date="2015-02" db="EMBL/GenBank/DDBJ databases">
        <title>Genome sequene of Rhodovulum sulfidophilum DSM 2351.</title>
        <authorList>
            <person name="Nagao N."/>
        </authorList>
    </citation>
    <scope>NUCLEOTIDE SEQUENCE [LARGE SCALE GENOMIC DNA]</scope>
    <source>
        <strain evidence="11 12">DSM 2351</strain>
    </source>
</reference>
<dbReference type="PANTHER" id="PTHR35011:SF10">
    <property type="entry name" value="TRAP TRANSPORTER SMALL PERMEASE PROTEIN"/>
    <property type="match status" value="1"/>
</dbReference>
<dbReference type="PATRIC" id="fig|35806.4.peg.1122"/>
<evidence type="ECO:0000256" key="5">
    <source>
        <dbReference type="ARBA" id="ARBA00022692"/>
    </source>
</evidence>
<evidence type="ECO:0000256" key="4">
    <source>
        <dbReference type="ARBA" id="ARBA00022519"/>
    </source>
</evidence>
<evidence type="ECO:0000256" key="8">
    <source>
        <dbReference type="ARBA" id="ARBA00038436"/>
    </source>
</evidence>
<dbReference type="RefSeq" id="WP_042463445.1">
    <property type="nucleotide sequence ID" value="NZ_CP015421.1"/>
</dbReference>
<evidence type="ECO:0000313" key="11">
    <source>
        <dbReference type="EMBL" id="BAQ68259.1"/>
    </source>
</evidence>
<organism evidence="11 12">
    <name type="scientific">Rhodovulum sulfidophilum</name>
    <name type="common">Rhodobacter sulfidophilus</name>
    <dbReference type="NCBI Taxonomy" id="35806"/>
    <lineage>
        <taxon>Bacteria</taxon>
        <taxon>Pseudomonadati</taxon>
        <taxon>Pseudomonadota</taxon>
        <taxon>Alphaproteobacteria</taxon>
        <taxon>Rhodobacterales</taxon>
        <taxon>Paracoccaceae</taxon>
        <taxon>Rhodovulum</taxon>
    </lineage>
</organism>
<dbReference type="InterPro" id="IPR055348">
    <property type="entry name" value="DctQ"/>
</dbReference>
<accession>A0A0D6B0N7</accession>
<evidence type="ECO:0000256" key="3">
    <source>
        <dbReference type="ARBA" id="ARBA00022475"/>
    </source>
</evidence>
<dbReference type="AlphaFoldDB" id="A0A0D6B0N7"/>
<dbReference type="eggNOG" id="COG3090">
    <property type="taxonomic scope" value="Bacteria"/>
</dbReference>
<evidence type="ECO:0000256" key="2">
    <source>
        <dbReference type="ARBA" id="ARBA00022448"/>
    </source>
</evidence>
<keyword evidence="4 9" id="KW-0997">Cell inner membrane</keyword>
<proteinExistence type="inferred from homology"/>
<comment type="subcellular location">
    <subcellularLocation>
        <location evidence="1 9">Cell inner membrane</location>
        <topology evidence="1 9">Multi-pass membrane protein</topology>
    </subcellularLocation>
</comment>
<gene>
    <name evidence="11" type="ORF">NHU_01095</name>
</gene>
<evidence type="ECO:0000313" key="12">
    <source>
        <dbReference type="Proteomes" id="UP000064912"/>
    </source>
</evidence>